<dbReference type="AlphaFoldDB" id="A0A7W7YEA2"/>
<dbReference type="EMBL" id="JACHIG010000010">
    <property type="protein sequence ID" value="MBB5034597.1"/>
    <property type="molecule type" value="Genomic_DNA"/>
</dbReference>
<organism evidence="1 2">
    <name type="scientific">Prosthecobacter vanneervenii</name>
    <dbReference type="NCBI Taxonomy" id="48466"/>
    <lineage>
        <taxon>Bacteria</taxon>
        <taxon>Pseudomonadati</taxon>
        <taxon>Verrucomicrobiota</taxon>
        <taxon>Verrucomicrobiia</taxon>
        <taxon>Verrucomicrobiales</taxon>
        <taxon>Verrucomicrobiaceae</taxon>
        <taxon>Prosthecobacter</taxon>
    </lineage>
</organism>
<dbReference type="Proteomes" id="UP000590740">
    <property type="component" value="Unassembled WGS sequence"/>
</dbReference>
<proteinExistence type="predicted"/>
<comment type="caution">
    <text evidence="1">The sequence shown here is derived from an EMBL/GenBank/DDBJ whole genome shotgun (WGS) entry which is preliminary data.</text>
</comment>
<protein>
    <submittedName>
        <fullName evidence="1">Uncharacterized protein</fullName>
    </submittedName>
</protein>
<evidence type="ECO:0000313" key="2">
    <source>
        <dbReference type="Proteomes" id="UP000590740"/>
    </source>
</evidence>
<name>A0A7W7YEA2_9BACT</name>
<gene>
    <name evidence="1" type="ORF">HNQ65_004202</name>
</gene>
<reference evidence="1 2" key="1">
    <citation type="submission" date="2020-08" db="EMBL/GenBank/DDBJ databases">
        <title>Genomic Encyclopedia of Type Strains, Phase IV (KMG-IV): sequencing the most valuable type-strain genomes for metagenomic binning, comparative biology and taxonomic classification.</title>
        <authorList>
            <person name="Goeker M."/>
        </authorList>
    </citation>
    <scope>NUCLEOTIDE SEQUENCE [LARGE SCALE GENOMIC DNA]</scope>
    <source>
        <strain evidence="1 2">DSM 12252</strain>
    </source>
</reference>
<sequence>MSFNSMICDGMAWSHWPDAKGGVSQPGTPRRNFRKFPKFLGGVCTQDSLAGGPECSPWIDSSSKG</sequence>
<evidence type="ECO:0000313" key="1">
    <source>
        <dbReference type="EMBL" id="MBB5034597.1"/>
    </source>
</evidence>
<accession>A0A7W7YEA2</accession>
<keyword evidence="2" id="KW-1185">Reference proteome</keyword>